<dbReference type="PATRIC" id="fig|1121326.3.peg.5185"/>
<dbReference type="OrthoDB" id="3268660at2"/>
<sequence>MWVKHLELFIIDGGWSPRLLIFDANSFQQIQYSSTIEEAGDIAFSQDGKNMYKWQQYGWSAGFAGSNVFKYSIDGDKLNEVGQSNLGYPNLNRDPLDTPVIVLEGQGKIVYKDKVFNLNNLTELKRIFSEPIYAVDEKNNLAVGKTKIYNLETGEAVRFMPNHSTSNMFFDKAGKLHFFNGKDMYSLDLSAPIGKLETPVSVPANGEKEIPTDFPIIIKYGSEIDLVNENNIVISDGKSNYGVKALISDDMLIIAHEDLPYSSNITLEVGEDTISNLDGSKSNNKFTMSFSTGKEYNRMAGTNRYETSVKVSQEMPIILVGKDNFPEELQQYISDYDISKTYVIGGSGVISDNLVTKLPGAERIYGSDRYETNMKVLNKFQFYFGNTFIASGRGFADALSASALAGISEAPILLADESLVSSDKAMYELKNLRDKMKMKYTVGGEGSVPTYVIDKIFK</sequence>
<dbReference type="STRING" id="1121326.CLMAG_51290"/>
<protein>
    <submittedName>
        <fullName evidence="1">N-acetylmuramoyl-L-alanine amidase LytC</fullName>
        <ecNumber evidence="1">3.5.1.28</ecNumber>
    </submittedName>
</protein>
<dbReference type="EC" id="3.5.1.28" evidence="1"/>
<dbReference type="PANTHER" id="PTHR30032:SF8">
    <property type="entry name" value="GERMINATION-SPECIFIC N-ACETYLMURAMOYL-L-ALANINE AMIDASE"/>
    <property type="match status" value="1"/>
</dbReference>
<keyword evidence="2" id="KW-1185">Reference proteome</keyword>
<organism evidence="1 2">
    <name type="scientific">Clostridium magnum DSM 2767</name>
    <dbReference type="NCBI Taxonomy" id="1121326"/>
    <lineage>
        <taxon>Bacteria</taxon>
        <taxon>Bacillati</taxon>
        <taxon>Bacillota</taxon>
        <taxon>Clostridia</taxon>
        <taxon>Eubacteriales</taxon>
        <taxon>Clostridiaceae</taxon>
        <taxon>Clostridium</taxon>
    </lineage>
</organism>
<dbReference type="InterPro" id="IPR007253">
    <property type="entry name" value="Cell_wall-bd_2"/>
</dbReference>
<accession>A0A162RAF5</accession>
<dbReference type="AlphaFoldDB" id="A0A162RAF5"/>
<dbReference type="Proteomes" id="UP000076603">
    <property type="component" value="Unassembled WGS sequence"/>
</dbReference>
<evidence type="ECO:0000313" key="2">
    <source>
        <dbReference type="Proteomes" id="UP000076603"/>
    </source>
</evidence>
<dbReference type="InterPro" id="IPR051922">
    <property type="entry name" value="Bact_Sporulation_Assoc"/>
</dbReference>
<dbReference type="RefSeq" id="WP_066628829.1">
    <property type="nucleotide sequence ID" value="NZ_FQXL01000007.1"/>
</dbReference>
<dbReference type="Pfam" id="PF04122">
    <property type="entry name" value="CW_binding_2"/>
    <property type="match status" value="1"/>
</dbReference>
<gene>
    <name evidence="1" type="primary">lytC_39</name>
    <name evidence="1" type="ORF">CLMAG_51290</name>
</gene>
<dbReference type="PANTHER" id="PTHR30032">
    <property type="entry name" value="N-ACETYLMURAMOYL-L-ALANINE AMIDASE-RELATED"/>
    <property type="match status" value="1"/>
</dbReference>
<comment type="caution">
    <text evidence="1">The sequence shown here is derived from an EMBL/GenBank/DDBJ whole genome shotgun (WGS) entry which is preliminary data.</text>
</comment>
<dbReference type="GO" id="GO:0008745">
    <property type="term" value="F:N-acetylmuramoyl-L-alanine amidase activity"/>
    <property type="evidence" value="ECO:0007669"/>
    <property type="project" value="UniProtKB-EC"/>
</dbReference>
<dbReference type="SUPFAM" id="SSF69304">
    <property type="entry name" value="Tricorn protease N-terminal domain"/>
    <property type="match status" value="1"/>
</dbReference>
<keyword evidence="1" id="KW-0378">Hydrolase</keyword>
<proteinExistence type="predicted"/>
<evidence type="ECO:0000313" key="1">
    <source>
        <dbReference type="EMBL" id="KZL89629.1"/>
    </source>
</evidence>
<reference evidence="1 2" key="1">
    <citation type="submission" date="2016-04" db="EMBL/GenBank/DDBJ databases">
        <title>Genome sequence of Clostridium magnum DSM 2767.</title>
        <authorList>
            <person name="Poehlein A."/>
            <person name="Uhlig R."/>
            <person name="Fischer R."/>
            <person name="Bahl H."/>
            <person name="Daniel R."/>
        </authorList>
    </citation>
    <scope>NUCLEOTIDE SEQUENCE [LARGE SCALE GENOMIC DNA]</scope>
    <source>
        <strain evidence="1 2">DSM 2767</strain>
    </source>
</reference>
<dbReference type="EMBL" id="LWAE01000008">
    <property type="protein sequence ID" value="KZL89629.1"/>
    <property type="molecule type" value="Genomic_DNA"/>
</dbReference>
<name>A0A162RAF5_9CLOT</name>
<dbReference type="Gene3D" id="3.40.50.12090">
    <property type="match status" value="1"/>
</dbReference>